<dbReference type="AlphaFoldDB" id="A0A068QT54"/>
<dbReference type="STRING" id="351671.XDD1_2285"/>
<evidence type="ECO:0000313" key="2">
    <source>
        <dbReference type="Proteomes" id="UP000032721"/>
    </source>
</evidence>
<name>A0A068QT54_9GAMM</name>
<organism evidence="1 2">
    <name type="scientific">Xenorhabdus doucetiae</name>
    <dbReference type="NCBI Taxonomy" id="351671"/>
    <lineage>
        <taxon>Bacteria</taxon>
        <taxon>Pseudomonadati</taxon>
        <taxon>Pseudomonadota</taxon>
        <taxon>Gammaproteobacteria</taxon>
        <taxon>Enterobacterales</taxon>
        <taxon>Morganellaceae</taxon>
        <taxon>Xenorhabdus</taxon>
    </lineage>
</organism>
<reference evidence="1 2" key="1">
    <citation type="submission" date="2013-07" db="EMBL/GenBank/DDBJ databases">
        <authorList>
            <person name="Genoscope - CEA"/>
        </authorList>
    </citation>
    <scope>NUCLEOTIDE SEQUENCE [LARGE SCALE GENOMIC DNA]</scope>
    <source>
        <strain evidence="2">FRM16 / DSM 17909</strain>
    </source>
</reference>
<protein>
    <submittedName>
        <fullName evidence="1">Uncharacterized protein</fullName>
    </submittedName>
</protein>
<evidence type="ECO:0000313" key="1">
    <source>
        <dbReference type="EMBL" id="CDG17984.1"/>
    </source>
</evidence>
<accession>A0A068QT54</accession>
<sequence length="51" mass="5996">MLMLLHDLGIAQLLFMILINFVNELNLAYETLSHIQNIKELNRVLIRSFIL</sequence>
<gene>
    <name evidence="1" type="ORF">XDD1_2285</name>
</gene>
<dbReference type="Proteomes" id="UP000032721">
    <property type="component" value="Chromosome"/>
</dbReference>
<dbReference type="EMBL" id="FO704550">
    <property type="protein sequence ID" value="CDG17984.1"/>
    <property type="molecule type" value="Genomic_DNA"/>
</dbReference>
<dbReference type="HOGENOM" id="CLU_3105466_0_0_6"/>
<proteinExistence type="predicted"/>
<dbReference type="KEGG" id="xdo:XDD1_2285"/>